<comment type="similarity">
    <text evidence="2">Belongs to the ROK (NagC/XylR) family.</text>
</comment>
<evidence type="ECO:0000256" key="11">
    <source>
        <dbReference type="ARBA" id="ARBA00038887"/>
    </source>
</evidence>
<dbReference type="PANTHER" id="PTHR42742">
    <property type="entry name" value="TRANSCRIPTIONAL REPRESSOR MPRA"/>
    <property type="match status" value="1"/>
</dbReference>
<keyword evidence="5" id="KW-0547">Nucleotide-binding</keyword>
<comment type="cofactor">
    <cofactor evidence="1">
        <name>Mg(2+)</name>
        <dbReference type="ChEBI" id="CHEBI:18420"/>
    </cofactor>
</comment>
<keyword evidence="10" id="KW-0119">Carbohydrate metabolism</keyword>
<dbReference type="Gene3D" id="3.30.420.40">
    <property type="match status" value="2"/>
</dbReference>
<dbReference type="SUPFAM" id="SSF53067">
    <property type="entry name" value="Actin-like ATPase domain"/>
    <property type="match status" value="1"/>
</dbReference>
<dbReference type="CDD" id="cd24067">
    <property type="entry name" value="ASKHA_NBD_ROK_BsFRK-like"/>
    <property type="match status" value="1"/>
</dbReference>
<evidence type="ECO:0000256" key="2">
    <source>
        <dbReference type="ARBA" id="ARBA00006479"/>
    </source>
</evidence>
<keyword evidence="3" id="KW-0808">Transferase</keyword>
<dbReference type="FunFam" id="3.30.420.40:FF:000153">
    <property type="entry name" value="Putative fructokinase"/>
    <property type="match status" value="1"/>
</dbReference>
<reference evidence="13 14" key="1">
    <citation type="submission" date="2013-08" db="EMBL/GenBank/DDBJ databases">
        <authorList>
            <person name="Huang J."/>
            <person name="Wang G."/>
        </authorList>
    </citation>
    <scope>NUCLEOTIDE SEQUENCE [LARGE SCALE GENOMIC DNA]</scope>
    <source>
        <strain evidence="13 14">BH030004</strain>
    </source>
</reference>
<evidence type="ECO:0000256" key="8">
    <source>
        <dbReference type="ARBA" id="ARBA00022840"/>
    </source>
</evidence>
<dbReference type="PANTHER" id="PTHR42742:SF3">
    <property type="entry name" value="FRUCTOKINASE"/>
    <property type="match status" value="1"/>
</dbReference>
<name>A0A0A5G0H4_9BACI</name>
<dbReference type="GO" id="GO:0005524">
    <property type="term" value="F:ATP binding"/>
    <property type="evidence" value="ECO:0007669"/>
    <property type="project" value="UniProtKB-KW"/>
</dbReference>
<evidence type="ECO:0000313" key="14">
    <source>
        <dbReference type="Proteomes" id="UP000030403"/>
    </source>
</evidence>
<keyword evidence="9" id="KW-0460">Magnesium</keyword>
<dbReference type="InterPro" id="IPR043129">
    <property type="entry name" value="ATPase_NBD"/>
</dbReference>
<sequence length="290" mass="31874">MRIYLGGIETGGTKVVCGIGTEDGELVERTSFPTTTPNETLNQIFMFFHNKNIKAIGIGSFGPIDLNKESKTFGYIKNTPKPYWSQLNLLGELTKRFPFPVELDTDVNVAALGEMKWGNAKGLDSCIYITVGTGIGVGAVTEGVVLHGMSHSEMGHILVRRHPKDHFKGICPYHRDCLEGLASGPAIEERWGEKGEDLIEYPELLEFESFYLAQAISNYILILSPKKIIIGGGVMKKKKLLPIIRDKVKQNLNDYVQSKELDKLDSYIVSPGLGDNAGLLGAIALAERSC</sequence>
<keyword evidence="14" id="KW-1185">Reference proteome</keyword>
<proteinExistence type="inferred from homology"/>
<keyword evidence="6 13" id="KW-0418">Kinase</keyword>
<evidence type="ECO:0000256" key="6">
    <source>
        <dbReference type="ARBA" id="ARBA00022777"/>
    </source>
</evidence>
<comment type="caution">
    <text evidence="13">The sequence shown here is derived from an EMBL/GenBank/DDBJ whole genome shotgun (WGS) entry which is preliminary data.</text>
</comment>
<comment type="catalytic activity">
    <reaction evidence="12">
        <text>D-fructose + ATP = D-fructose 6-phosphate + ADP + H(+)</text>
        <dbReference type="Rhea" id="RHEA:16125"/>
        <dbReference type="ChEBI" id="CHEBI:15378"/>
        <dbReference type="ChEBI" id="CHEBI:30616"/>
        <dbReference type="ChEBI" id="CHEBI:37721"/>
        <dbReference type="ChEBI" id="CHEBI:61527"/>
        <dbReference type="ChEBI" id="CHEBI:456216"/>
        <dbReference type="EC" id="2.7.1.4"/>
    </reaction>
</comment>
<evidence type="ECO:0000256" key="10">
    <source>
        <dbReference type="ARBA" id="ARBA00023277"/>
    </source>
</evidence>
<dbReference type="GO" id="GO:0008865">
    <property type="term" value="F:fructokinase activity"/>
    <property type="evidence" value="ECO:0007669"/>
    <property type="project" value="UniProtKB-EC"/>
</dbReference>
<dbReference type="InterPro" id="IPR000600">
    <property type="entry name" value="ROK"/>
</dbReference>
<evidence type="ECO:0000256" key="7">
    <source>
        <dbReference type="ARBA" id="ARBA00022833"/>
    </source>
</evidence>
<keyword evidence="8" id="KW-0067">ATP-binding</keyword>
<evidence type="ECO:0000256" key="12">
    <source>
        <dbReference type="ARBA" id="ARBA00048451"/>
    </source>
</evidence>
<evidence type="ECO:0000256" key="4">
    <source>
        <dbReference type="ARBA" id="ARBA00022723"/>
    </source>
</evidence>
<protein>
    <recommendedName>
        <fullName evidence="11">fructokinase</fullName>
        <ecNumber evidence="11">2.7.1.4</ecNumber>
    </recommendedName>
</protein>
<dbReference type="EMBL" id="AVPF01000053">
    <property type="protein sequence ID" value="KGX84555.1"/>
    <property type="molecule type" value="Genomic_DNA"/>
</dbReference>
<evidence type="ECO:0000313" key="13">
    <source>
        <dbReference type="EMBL" id="KGX84555.1"/>
    </source>
</evidence>
<dbReference type="FunFam" id="3.30.420.40:FF:000136">
    <property type="entry name" value="Putative fructokinase"/>
    <property type="match status" value="1"/>
</dbReference>
<organism evidence="13 14">
    <name type="scientific">Pontibacillus marinus BH030004 = DSM 16465</name>
    <dbReference type="NCBI Taxonomy" id="1385511"/>
    <lineage>
        <taxon>Bacteria</taxon>
        <taxon>Bacillati</taxon>
        <taxon>Bacillota</taxon>
        <taxon>Bacilli</taxon>
        <taxon>Bacillales</taxon>
        <taxon>Bacillaceae</taxon>
        <taxon>Pontibacillus</taxon>
    </lineage>
</organism>
<dbReference type="STRING" id="1385511.GCA_000425225_00765"/>
<dbReference type="AlphaFoldDB" id="A0A0A5G0H4"/>
<gene>
    <name evidence="13" type="ORF">N783_16590</name>
</gene>
<dbReference type="EC" id="2.7.1.4" evidence="11"/>
<keyword evidence="4" id="KW-0479">Metal-binding</keyword>
<dbReference type="InterPro" id="IPR051804">
    <property type="entry name" value="Carb_Metab_Reg_Kinase/Isom"/>
</dbReference>
<evidence type="ECO:0000256" key="9">
    <source>
        <dbReference type="ARBA" id="ARBA00022842"/>
    </source>
</evidence>
<evidence type="ECO:0000256" key="3">
    <source>
        <dbReference type="ARBA" id="ARBA00022679"/>
    </source>
</evidence>
<dbReference type="Pfam" id="PF00480">
    <property type="entry name" value="ROK"/>
    <property type="match status" value="1"/>
</dbReference>
<evidence type="ECO:0000256" key="1">
    <source>
        <dbReference type="ARBA" id="ARBA00001946"/>
    </source>
</evidence>
<dbReference type="Proteomes" id="UP000030403">
    <property type="component" value="Unassembled WGS sequence"/>
</dbReference>
<evidence type="ECO:0000256" key="5">
    <source>
        <dbReference type="ARBA" id="ARBA00022741"/>
    </source>
</evidence>
<keyword evidence="7" id="KW-0862">Zinc</keyword>
<dbReference type="GO" id="GO:0046872">
    <property type="term" value="F:metal ion binding"/>
    <property type="evidence" value="ECO:0007669"/>
    <property type="project" value="UniProtKB-KW"/>
</dbReference>
<dbReference type="eggNOG" id="COG1940">
    <property type="taxonomic scope" value="Bacteria"/>
</dbReference>
<accession>A0A0A5G0H4</accession>